<dbReference type="AlphaFoldDB" id="A0A1I3U073"/>
<feature type="transmembrane region" description="Helical" evidence="1">
    <location>
        <begin position="51"/>
        <end position="70"/>
    </location>
</feature>
<evidence type="ECO:0000256" key="1">
    <source>
        <dbReference type="SAM" id="Phobius"/>
    </source>
</evidence>
<proteinExistence type="predicted"/>
<keyword evidence="1" id="KW-0812">Transmembrane</keyword>
<protein>
    <submittedName>
        <fullName evidence="2">Uncharacterized protein</fullName>
    </submittedName>
</protein>
<keyword evidence="1" id="KW-1133">Transmembrane helix</keyword>
<evidence type="ECO:0000313" key="3">
    <source>
        <dbReference type="Proteomes" id="UP000243887"/>
    </source>
</evidence>
<sequence length="215" mass="24300">MYPVDLVSGYTLKQIQTVLNGSHTVDVFYDKLFNLYSNSTKNHLNLMQTQLLTIFRIIVIFLFCTIASACDPDDRMNAKQYDYKVALENKSISAITIDGYRTLGQFGDKLETSVLVSTLSVSPKSISDIESITIPKPLGNPAFGFIYPGMQNNVDSIVLKFSNNKGYYTSSKNKEFWLKNKSSLLSISENEIIQKNEVLIYEISQEDLIMAYDLP</sequence>
<keyword evidence="1" id="KW-0472">Membrane</keyword>
<keyword evidence="3" id="KW-1185">Reference proteome</keyword>
<name>A0A1I3U073_9FLAO</name>
<accession>A0A1I3U073</accession>
<dbReference type="EMBL" id="FORU01000015">
    <property type="protein sequence ID" value="SFJ76360.1"/>
    <property type="molecule type" value="Genomic_DNA"/>
</dbReference>
<dbReference type="Proteomes" id="UP000243887">
    <property type="component" value="Unassembled WGS sequence"/>
</dbReference>
<organism evidence="2 3">
    <name type="scientific">Myroides guanonis</name>
    <dbReference type="NCBI Taxonomy" id="1150112"/>
    <lineage>
        <taxon>Bacteria</taxon>
        <taxon>Pseudomonadati</taxon>
        <taxon>Bacteroidota</taxon>
        <taxon>Flavobacteriia</taxon>
        <taxon>Flavobacteriales</taxon>
        <taxon>Flavobacteriaceae</taxon>
        <taxon>Myroides</taxon>
    </lineage>
</organism>
<gene>
    <name evidence="2" type="ORF">SAMN04487893_11569</name>
</gene>
<evidence type="ECO:0000313" key="2">
    <source>
        <dbReference type="EMBL" id="SFJ76360.1"/>
    </source>
</evidence>
<reference evidence="3" key="1">
    <citation type="submission" date="2016-10" db="EMBL/GenBank/DDBJ databases">
        <authorList>
            <person name="Varghese N."/>
            <person name="Submissions S."/>
        </authorList>
    </citation>
    <scope>NUCLEOTIDE SEQUENCE [LARGE SCALE GENOMIC DNA]</scope>
    <source>
        <strain evidence="3">DSM 26542</strain>
    </source>
</reference>